<evidence type="ECO:0000313" key="6">
    <source>
        <dbReference type="EMBL" id="CAF0838261.1"/>
    </source>
</evidence>
<organism evidence="6 8">
    <name type="scientific">Didymodactylos carnosus</name>
    <dbReference type="NCBI Taxonomy" id="1234261"/>
    <lineage>
        <taxon>Eukaryota</taxon>
        <taxon>Metazoa</taxon>
        <taxon>Spiralia</taxon>
        <taxon>Gnathifera</taxon>
        <taxon>Rotifera</taxon>
        <taxon>Eurotatoria</taxon>
        <taxon>Bdelloidea</taxon>
        <taxon>Philodinida</taxon>
        <taxon>Philodinidae</taxon>
        <taxon>Didymodactylos</taxon>
    </lineage>
</organism>
<reference evidence="6" key="1">
    <citation type="submission" date="2021-02" db="EMBL/GenBank/DDBJ databases">
        <authorList>
            <person name="Nowell W R."/>
        </authorList>
    </citation>
    <scope>NUCLEOTIDE SEQUENCE</scope>
</reference>
<evidence type="ECO:0008006" key="9">
    <source>
        <dbReference type="Google" id="ProtNLM"/>
    </source>
</evidence>
<evidence type="ECO:0000256" key="3">
    <source>
        <dbReference type="ARBA" id="ARBA00022980"/>
    </source>
</evidence>
<keyword evidence="2" id="KW-0694">RNA-binding</keyword>
<sequence length="73" mass="8222">MKRVRQDDKINEQNRKQRSALRTAFKKAKTSKKPEDLNVANRLADSAAAKNLISDNKAARDKSRLLKAIKATS</sequence>
<dbReference type="GO" id="GO:0005840">
    <property type="term" value="C:ribosome"/>
    <property type="evidence" value="ECO:0007669"/>
    <property type="project" value="UniProtKB-KW"/>
</dbReference>
<feature type="compositionally biased region" description="Basic residues" evidence="5">
    <location>
        <begin position="16"/>
        <end position="31"/>
    </location>
</feature>
<dbReference type="SUPFAM" id="SSF46992">
    <property type="entry name" value="Ribosomal protein S20"/>
    <property type="match status" value="1"/>
</dbReference>
<dbReference type="EMBL" id="CAJOBA010001970">
    <property type="protein sequence ID" value="CAF3623150.1"/>
    <property type="molecule type" value="Genomic_DNA"/>
</dbReference>
<dbReference type="AlphaFoldDB" id="A0A8S2CYU7"/>
<dbReference type="NCBIfam" id="TIGR00029">
    <property type="entry name" value="S20"/>
    <property type="match status" value="1"/>
</dbReference>
<evidence type="ECO:0000313" key="8">
    <source>
        <dbReference type="Proteomes" id="UP000677228"/>
    </source>
</evidence>
<evidence type="ECO:0000256" key="4">
    <source>
        <dbReference type="ARBA" id="ARBA00023274"/>
    </source>
</evidence>
<keyword evidence="3" id="KW-0689">Ribosomal protein</keyword>
<dbReference type="GO" id="GO:0003735">
    <property type="term" value="F:structural constituent of ribosome"/>
    <property type="evidence" value="ECO:0007669"/>
    <property type="project" value="InterPro"/>
</dbReference>
<name>A0A8S2CYU7_9BILA</name>
<feature type="compositionally biased region" description="Basic and acidic residues" evidence="5">
    <location>
        <begin position="1"/>
        <end position="15"/>
    </location>
</feature>
<dbReference type="InterPro" id="IPR036510">
    <property type="entry name" value="Ribosomal_bS20_sf"/>
</dbReference>
<dbReference type="GO" id="GO:1990904">
    <property type="term" value="C:ribonucleoprotein complex"/>
    <property type="evidence" value="ECO:0007669"/>
    <property type="project" value="UniProtKB-KW"/>
</dbReference>
<dbReference type="Proteomes" id="UP000677228">
    <property type="component" value="Unassembled WGS sequence"/>
</dbReference>
<evidence type="ECO:0000256" key="1">
    <source>
        <dbReference type="ARBA" id="ARBA00022730"/>
    </source>
</evidence>
<proteinExistence type="predicted"/>
<keyword evidence="1" id="KW-0699">rRNA-binding</keyword>
<feature type="region of interest" description="Disordered" evidence="5">
    <location>
        <begin position="1"/>
        <end position="34"/>
    </location>
</feature>
<keyword evidence="4" id="KW-0687">Ribonucleoprotein</keyword>
<accession>A0A8S2CYU7</accession>
<gene>
    <name evidence="6" type="ORF">OVA965_LOCUS6508</name>
    <name evidence="7" type="ORF">TMI583_LOCUS6504</name>
</gene>
<dbReference type="Proteomes" id="UP000682733">
    <property type="component" value="Unassembled WGS sequence"/>
</dbReference>
<dbReference type="GO" id="GO:0019843">
    <property type="term" value="F:rRNA binding"/>
    <property type="evidence" value="ECO:0007669"/>
    <property type="project" value="UniProtKB-KW"/>
</dbReference>
<comment type="caution">
    <text evidence="6">The sequence shown here is derived from an EMBL/GenBank/DDBJ whole genome shotgun (WGS) entry which is preliminary data.</text>
</comment>
<evidence type="ECO:0000313" key="7">
    <source>
        <dbReference type="EMBL" id="CAF3623150.1"/>
    </source>
</evidence>
<dbReference type="EMBL" id="CAJNOK010001970">
    <property type="protein sequence ID" value="CAF0838261.1"/>
    <property type="molecule type" value="Genomic_DNA"/>
</dbReference>
<protein>
    <recommendedName>
        <fullName evidence="9">30S ribosomal protein S20</fullName>
    </recommendedName>
</protein>
<dbReference type="Pfam" id="PF01649">
    <property type="entry name" value="Ribosomal_S20p"/>
    <property type="match status" value="1"/>
</dbReference>
<evidence type="ECO:0000256" key="2">
    <source>
        <dbReference type="ARBA" id="ARBA00022884"/>
    </source>
</evidence>
<dbReference type="InterPro" id="IPR002583">
    <property type="entry name" value="Ribosomal_bS20"/>
</dbReference>
<dbReference type="Gene3D" id="1.20.58.110">
    <property type="entry name" value="Ribosomal protein S20"/>
    <property type="match status" value="1"/>
</dbReference>
<evidence type="ECO:0000256" key="5">
    <source>
        <dbReference type="SAM" id="MobiDB-lite"/>
    </source>
</evidence>
<dbReference type="GO" id="GO:0006412">
    <property type="term" value="P:translation"/>
    <property type="evidence" value="ECO:0007669"/>
    <property type="project" value="InterPro"/>
</dbReference>